<dbReference type="EMBL" id="CP002696">
    <property type="protein sequence ID" value="AEE17332.1"/>
    <property type="molecule type" value="Genomic_DNA"/>
</dbReference>
<accession>F4LJ23</accession>
<keyword evidence="4" id="KW-1185">Reference proteome</keyword>
<dbReference type="RefSeq" id="WP_013759036.1">
    <property type="nucleotide sequence ID" value="NC_015500.1"/>
</dbReference>
<dbReference type="HOGENOM" id="CLU_036176_6_0_12"/>
<sequence length="354" mass="39146">MNGKNVNGNNCKKYAAALLCLVCAAMCFAQNTTVKIASVAPVRSPWDTEQKLLAQKWSKLSGGSVTMQFFSTSALGGESGVIQKMRAVRPGQRSPLDGAVFTSVGFSEFAPESNMLTLCMPFLFRSQDEVDLILETFSDRIEKTVSEQGFVLLGWFNIGWAYFFTKEPVRTPEELKKLKLVVGGITSPALGAAFKTVGFNTEDIPDDKLMQSLKSPNGVKGLYTIPMYAYAARYYETLPYVIEAPLCPVMTAFVISEKTWNSIPESYRPALRAAVKEAEQKFVAVQRTSDAENLDLLEAAGMTRIVLSPEETALWERTFSADVSKLTGMKNSVIDVAFYREIEAILTSYRNGMR</sequence>
<keyword evidence="1 2" id="KW-0732">Signal</keyword>
<dbReference type="GO" id="GO:0055085">
    <property type="term" value="P:transmembrane transport"/>
    <property type="evidence" value="ECO:0007669"/>
    <property type="project" value="InterPro"/>
</dbReference>
<dbReference type="PANTHER" id="PTHR33376">
    <property type="match status" value="1"/>
</dbReference>
<dbReference type="InterPro" id="IPR038404">
    <property type="entry name" value="TRAP_DctP_sf"/>
</dbReference>
<dbReference type="KEGG" id="tbe:Trebr_1913"/>
<dbReference type="NCBIfam" id="NF037995">
    <property type="entry name" value="TRAP_S1"/>
    <property type="match status" value="1"/>
</dbReference>
<organism evidence="3 4">
    <name type="scientific">Treponema brennaborense (strain DSM 12168 / CIP 105900 / DD5/3)</name>
    <dbReference type="NCBI Taxonomy" id="906968"/>
    <lineage>
        <taxon>Bacteria</taxon>
        <taxon>Pseudomonadati</taxon>
        <taxon>Spirochaetota</taxon>
        <taxon>Spirochaetia</taxon>
        <taxon>Spirochaetales</taxon>
        <taxon>Treponemataceae</taxon>
        <taxon>Treponema</taxon>
    </lineage>
</organism>
<evidence type="ECO:0000256" key="2">
    <source>
        <dbReference type="SAM" id="SignalP"/>
    </source>
</evidence>
<evidence type="ECO:0000313" key="3">
    <source>
        <dbReference type="EMBL" id="AEE17332.1"/>
    </source>
</evidence>
<evidence type="ECO:0000313" key="4">
    <source>
        <dbReference type="Proteomes" id="UP000006546"/>
    </source>
</evidence>
<feature type="chain" id="PRO_5003310846" evidence="2">
    <location>
        <begin position="30"/>
        <end position="354"/>
    </location>
</feature>
<reference evidence="4" key="1">
    <citation type="submission" date="2011-04" db="EMBL/GenBank/DDBJ databases">
        <title>The complete genome of Treponema brennaborense DSM 12168.</title>
        <authorList>
            <person name="Lucas S."/>
            <person name="Han J."/>
            <person name="Lapidus A."/>
            <person name="Bruce D."/>
            <person name="Goodwin L."/>
            <person name="Pitluck S."/>
            <person name="Peters L."/>
            <person name="Kyrpides N."/>
            <person name="Mavromatis K."/>
            <person name="Ivanova N."/>
            <person name="Mikhailova N."/>
            <person name="Pagani I."/>
            <person name="Teshima H."/>
            <person name="Detter J.C."/>
            <person name="Tapia R."/>
            <person name="Han C."/>
            <person name="Land M."/>
            <person name="Hauser L."/>
            <person name="Markowitz V."/>
            <person name="Cheng J.-F."/>
            <person name="Hugenholtz P."/>
            <person name="Woyke T."/>
            <person name="Wu D."/>
            <person name="Gronow S."/>
            <person name="Wellnitz S."/>
            <person name="Brambilla E."/>
            <person name="Klenk H.-P."/>
            <person name="Eisen J.A."/>
        </authorList>
    </citation>
    <scope>NUCLEOTIDE SEQUENCE [LARGE SCALE GENOMIC DNA]</scope>
    <source>
        <strain evidence="4">DSM 12168 / CIP 105900 / DD5/3</strain>
    </source>
</reference>
<dbReference type="OrthoDB" id="356895at2"/>
<dbReference type="Pfam" id="PF03480">
    <property type="entry name" value="DctP"/>
    <property type="match status" value="1"/>
</dbReference>
<protein>
    <submittedName>
        <fullName evidence="3">Extracellular solute-binding protein, family 7</fullName>
    </submittedName>
</protein>
<proteinExistence type="predicted"/>
<evidence type="ECO:0000256" key="1">
    <source>
        <dbReference type="ARBA" id="ARBA00022729"/>
    </source>
</evidence>
<dbReference type="Gene3D" id="3.40.190.170">
    <property type="entry name" value="Bacterial extracellular solute-binding protein, family 7"/>
    <property type="match status" value="1"/>
</dbReference>
<dbReference type="CDD" id="cd13670">
    <property type="entry name" value="PBP2_TRAP_Tp0957_like"/>
    <property type="match status" value="1"/>
</dbReference>
<dbReference type="Proteomes" id="UP000006546">
    <property type="component" value="Chromosome"/>
</dbReference>
<feature type="signal peptide" evidence="2">
    <location>
        <begin position="1"/>
        <end position="29"/>
    </location>
</feature>
<dbReference type="STRING" id="906968.Trebr_1913"/>
<dbReference type="InterPro" id="IPR018389">
    <property type="entry name" value="DctP_fam"/>
</dbReference>
<name>F4LJ23_TREBD</name>
<dbReference type="AlphaFoldDB" id="F4LJ23"/>
<gene>
    <name evidence="3" type="ordered locus">Trebr_1913</name>
</gene>
<dbReference type="eggNOG" id="COG1638">
    <property type="taxonomic scope" value="Bacteria"/>
</dbReference>
<dbReference type="PANTHER" id="PTHR33376:SF5">
    <property type="entry name" value="EXTRACYTOPLASMIC SOLUTE RECEPTOR PROTEIN"/>
    <property type="match status" value="1"/>
</dbReference>